<comment type="caution">
    <text evidence="3">The sequence shown here is derived from an EMBL/GenBank/DDBJ whole genome shotgun (WGS) entry which is preliminary data.</text>
</comment>
<sequence>MYCLILLILTVGQALARCPNGWTAHGDSCYHVSRDEASWVEATRMCELHSAYLTKVQTSYEETFLSSIVRSLHHGHTFWLGGSDWTTEGEWVWEPEGTPFLYKDWANKQPDNHANQDHCLALEGSVHFQWTDENCQDTNRYICERSAYSDIVTTIAPIIETAGV</sequence>
<dbReference type="InterPro" id="IPR016187">
    <property type="entry name" value="CTDL_fold"/>
</dbReference>
<dbReference type="InterPro" id="IPR016186">
    <property type="entry name" value="C-type_lectin-like/link_sf"/>
</dbReference>
<dbReference type="SUPFAM" id="SSF56436">
    <property type="entry name" value="C-type lectin-like"/>
    <property type="match status" value="1"/>
</dbReference>
<dbReference type="EMBL" id="NEDP02000515">
    <property type="protein sequence ID" value="OWF55685.1"/>
    <property type="molecule type" value="Genomic_DNA"/>
</dbReference>
<dbReference type="SMART" id="SM00034">
    <property type="entry name" value="CLECT"/>
    <property type="match status" value="1"/>
</dbReference>
<feature type="signal peptide" evidence="1">
    <location>
        <begin position="1"/>
        <end position="16"/>
    </location>
</feature>
<dbReference type="OrthoDB" id="6056968at2759"/>
<proteinExistence type="predicted"/>
<dbReference type="PROSITE" id="PS50041">
    <property type="entry name" value="C_TYPE_LECTIN_2"/>
    <property type="match status" value="1"/>
</dbReference>
<organism evidence="3 4">
    <name type="scientific">Mizuhopecten yessoensis</name>
    <name type="common">Japanese scallop</name>
    <name type="synonym">Patinopecten yessoensis</name>
    <dbReference type="NCBI Taxonomy" id="6573"/>
    <lineage>
        <taxon>Eukaryota</taxon>
        <taxon>Metazoa</taxon>
        <taxon>Spiralia</taxon>
        <taxon>Lophotrochozoa</taxon>
        <taxon>Mollusca</taxon>
        <taxon>Bivalvia</taxon>
        <taxon>Autobranchia</taxon>
        <taxon>Pteriomorphia</taxon>
        <taxon>Pectinida</taxon>
        <taxon>Pectinoidea</taxon>
        <taxon>Pectinidae</taxon>
        <taxon>Mizuhopecten</taxon>
    </lineage>
</organism>
<dbReference type="PANTHER" id="PTHR22803">
    <property type="entry name" value="MANNOSE, PHOSPHOLIPASE, LECTIN RECEPTOR RELATED"/>
    <property type="match status" value="1"/>
</dbReference>
<dbReference type="CDD" id="cd00037">
    <property type="entry name" value="CLECT"/>
    <property type="match status" value="1"/>
</dbReference>
<gene>
    <name evidence="3" type="ORF">KP79_PYT09621</name>
</gene>
<reference evidence="3 4" key="1">
    <citation type="journal article" date="2017" name="Nat. Ecol. Evol.">
        <title>Scallop genome provides insights into evolution of bilaterian karyotype and development.</title>
        <authorList>
            <person name="Wang S."/>
            <person name="Zhang J."/>
            <person name="Jiao W."/>
            <person name="Li J."/>
            <person name="Xun X."/>
            <person name="Sun Y."/>
            <person name="Guo X."/>
            <person name="Huan P."/>
            <person name="Dong B."/>
            <person name="Zhang L."/>
            <person name="Hu X."/>
            <person name="Sun X."/>
            <person name="Wang J."/>
            <person name="Zhao C."/>
            <person name="Wang Y."/>
            <person name="Wang D."/>
            <person name="Huang X."/>
            <person name="Wang R."/>
            <person name="Lv J."/>
            <person name="Li Y."/>
            <person name="Zhang Z."/>
            <person name="Liu B."/>
            <person name="Lu W."/>
            <person name="Hui Y."/>
            <person name="Liang J."/>
            <person name="Zhou Z."/>
            <person name="Hou R."/>
            <person name="Li X."/>
            <person name="Liu Y."/>
            <person name="Li H."/>
            <person name="Ning X."/>
            <person name="Lin Y."/>
            <person name="Zhao L."/>
            <person name="Xing Q."/>
            <person name="Dou J."/>
            <person name="Li Y."/>
            <person name="Mao J."/>
            <person name="Guo H."/>
            <person name="Dou H."/>
            <person name="Li T."/>
            <person name="Mu C."/>
            <person name="Jiang W."/>
            <person name="Fu Q."/>
            <person name="Fu X."/>
            <person name="Miao Y."/>
            <person name="Liu J."/>
            <person name="Yu Q."/>
            <person name="Li R."/>
            <person name="Liao H."/>
            <person name="Li X."/>
            <person name="Kong Y."/>
            <person name="Jiang Z."/>
            <person name="Chourrout D."/>
            <person name="Li R."/>
            <person name="Bao Z."/>
        </authorList>
    </citation>
    <scope>NUCLEOTIDE SEQUENCE [LARGE SCALE GENOMIC DNA]</scope>
    <source>
        <strain evidence="3 4">PY_sf001</strain>
    </source>
</reference>
<name>A0A210R405_MIZYE</name>
<feature type="chain" id="PRO_5013165887" evidence="1">
    <location>
        <begin position="17"/>
        <end position="164"/>
    </location>
</feature>
<dbReference type="Pfam" id="PF00059">
    <property type="entry name" value="Lectin_C"/>
    <property type="match status" value="1"/>
</dbReference>
<evidence type="ECO:0000313" key="4">
    <source>
        <dbReference type="Proteomes" id="UP000242188"/>
    </source>
</evidence>
<accession>A0A210R405</accession>
<keyword evidence="4" id="KW-1185">Reference proteome</keyword>
<evidence type="ECO:0000256" key="1">
    <source>
        <dbReference type="SAM" id="SignalP"/>
    </source>
</evidence>
<dbReference type="Gene3D" id="3.10.100.10">
    <property type="entry name" value="Mannose-Binding Protein A, subunit A"/>
    <property type="match status" value="1"/>
</dbReference>
<keyword evidence="1" id="KW-0732">Signal</keyword>
<dbReference type="InterPro" id="IPR050111">
    <property type="entry name" value="C-type_lectin/snaclec_domain"/>
</dbReference>
<evidence type="ECO:0000313" key="3">
    <source>
        <dbReference type="EMBL" id="OWF55685.1"/>
    </source>
</evidence>
<dbReference type="Proteomes" id="UP000242188">
    <property type="component" value="Unassembled WGS sequence"/>
</dbReference>
<feature type="domain" description="C-type lectin" evidence="2">
    <location>
        <begin position="25"/>
        <end position="144"/>
    </location>
</feature>
<dbReference type="AlphaFoldDB" id="A0A210R405"/>
<evidence type="ECO:0000259" key="2">
    <source>
        <dbReference type="PROSITE" id="PS50041"/>
    </source>
</evidence>
<dbReference type="InterPro" id="IPR001304">
    <property type="entry name" value="C-type_lectin-like"/>
</dbReference>
<protein>
    <submittedName>
        <fullName evidence="3">Perlucin-like protein</fullName>
    </submittedName>
</protein>